<dbReference type="Pfam" id="PF14534">
    <property type="entry name" value="DUF4440"/>
    <property type="match status" value="1"/>
</dbReference>
<evidence type="ECO:0000259" key="1">
    <source>
        <dbReference type="Pfam" id="PF14534"/>
    </source>
</evidence>
<sequence length="192" mass="20499">MTSPQHSHGFRSKSARSNNAAMAIEVTVQRPAKYQTVMSRIAVFAAACVLVGQIPISMAAGQAKAAAGPTAENALAADERLAQAIQDNDATAILRLLDDSWAVIATSGGVGEGPSVFPDGIKSGHLTRKTYQLSEPRVRIYGDIALVTSKVETAGVLQGKPFDVAERQTDVWRWANGAWKCVLTHETKIKNN</sequence>
<keyword evidence="3" id="KW-1185">Reference proteome</keyword>
<evidence type="ECO:0000313" key="3">
    <source>
        <dbReference type="Proteomes" id="UP001430149"/>
    </source>
</evidence>
<dbReference type="InterPro" id="IPR027843">
    <property type="entry name" value="DUF4440"/>
</dbReference>
<dbReference type="Proteomes" id="UP001430149">
    <property type="component" value="Unassembled WGS sequence"/>
</dbReference>
<feature type="domain" description="DUF4440" evidence="1">
    <location>
        <begin position="76"/>
        <end position="181"/>
    </location>
</feature>
<gene>
    <name evidence="2" type="ORF">ISP19_01090</name>
</gene>
<organism evidence="2 3">
    <name type="scientific">Dyella flava</name>
    <dbReference type="NCBI Taxonomy" id="1920170"/>
    <lineage>
        <taxon>Bacteria</taxon>
        <taxon>Pseudomonadati</taxon>
        <taxon>Pseudomonadota</taxon>
        <taxon>Gammaproteobacteria</taxon>
        <taxon>Lysobacterales</taxon>
        <taxon>Rhodanobacteraceae</taxon>
        <taxon>Dyella</taxon>
    </lineage>
</organism>
<reference evidence="2" key="1">
    <citation type="submission" date="2020-10" db="EMBL/GenBank/DDBJ databases">
        <title>Phylogeny of dyella-like bacteria.</title>
        <authorList>
            <person name="Fu J."/>
        </authorList>
    </citation>
    <scope>NUCLEOTIDE SEQUENCE</scope>
    <source>
        <strain evidence="2">DHOC52</strain>
    </source>
</reference>
<dbReference type="SUPFAM" id="SSF54427">
    <property type="entry name" value="NTF2-like"/>
    <property type="match status" value="1"/>
</dbReference>
<dbReference type="RefSeq" id="WP_204678699.1">
    <property type="nucleotide sequence ID" value="NZ_BSNR01000025.1"/>
</dbReference>
<accession>A0ABS2JY89</accession>
<protein>
    <submittedName>
        <fullName evidence="2">Nuclear transport factor 2 family protein</fullName>
    </submittedName>
</protein>
<proteinExistence type="predicted"/>
<dbReference type="InterPro" id="IPR032710">
    <property type="entry name" value="NTF2-like_dom_sf"/>
</dbReference>
<name>A0ABS2JY89_9GAMM</name>
<evidence type="ECO:0000313" key="2">
    <source>
        <dbReference type="EMBL" id="MBM7123960.1"/>
    </source>
</evidence>
<comment type="caution">
    <text evidence="2">The sequence shown here is derived from an EMBL/GenBank/DDBJ whole genome shotgun (WGS) entry which is preliminary data.</text>
</comment>
<dbReference type="EMBL" id="JADIKE010000018">
    <property type="protein sequence ID" value="MBM7123960.1"/>
    <property type="molecule type" value="Genomic_DNA"/>
</dbReference>
<dbReference type="Gene3D" id="3.10.450.50">
    <property type="match status" value="1"/>
</dbReference>